<keyword evidence="4" id="KW-1185">Reference proteome</keyword>
<evidence type="ECO:0000313" key="4">
    <source>
        <dbReference type="Proteomes" id="UP000321617"/>
    </source>
</evidence>
<dbReference type="InterPro" id="IPR056948">
    <property type="entry name" value="PNGaseA_N"/>
</dbReference>
<evidence type="ECO:0000259" key="2">
    <source>
        <dbReference type="Pfam" id="PF12222"/>
    </source>
</evidence>
<protein>
    <submittedName>
        <fullName evidence="3">Peptide N-acetyl-beta-D-glucosaminyl asparaginase amidase A</fullName>
    </submittedName>
</protein>
<feature type="signal peptide" evidence="1">
    <location>
        <begin position="1"/>
        <end position="26"/>
    </location>
</feature>
<reference evidence="3 4" key="1">
    <citation type="journal article" date="2013" name="Stand. Genomic Sci.">
        <title>Genomic Encyclopedia of Type Strains, Phase I: The one thousand microbial genomes (KMG-I) project.</title>
        <authorList>
            <person name="Kyrpides N.C."/>
            <person name="Woyke T."/>
            <person name="Eisen J.A."/>
            <person name="Garrity G."/>
            <person name="Lilburn T.G."/>
            <person name="Beck B.J."/>
            <person name="Whitman W.B."/>
            <person name="Hugenholtz P."/>
            <person name="Klenk H.P."/>
        </authorList>
    </citation>
    <scope>NUCLEOTIDE SEQUENCE [LARGE SCALE GENOMIC DNA]</scope>
    <source>
        <strain evidence="3 4">DSM 45044</strain>
    </source>
</reference>
<evidence type="ECO:0000313" key="3">
    <source>
        <dbReference type="EMBL" id="TWJ12250.1"/>
    </source>
</evidence>
<keyword evidence="1" id="KW-0732">Signal</keyword>
<dbReference type="PANTHER" id="PTHR31104">
    <property type="entry name" value="PEPTIDE-N4-(N-ACETYL-BETA-GLUCOSAMINYL)ASPARAGINE AMIDASE A PROTEIN"/>
    <property type="match status" value="1"/>
</dbReference>
<dbReference type="InterPro" id="IPR021102">
    <property type="entry name" value="PNGase_A"/>
</dbReference>
<dbReference type="RefSeq" id="WP_211354520.1">
    <property type="nucleotide sequence ID" value="NZ_BAABIJ010000002.1"/>
</dbReference>
<accession>A0A562V2X7</accession>
<evidence type="ECO:0000256" key="1">
    <source>
        <dbReference type="SAM" id="SignalP"/>
    </source>
</evidence>
<gene>
    <name evidence="3" type="ORF">LX16_3006</name>
</gene>
<dbReference type="AlphaFoldDB" id="A0A562V2X7"/>
<dbReference type="EMBL" id="VLLL01000006">
    <property type="protein sequence ID" value="TWJ12250.1"/>
    <property type="molecule type" value="Genomic_DNA"/>
</dbReference>
<comment type="caution">
    <text evidence="3">The sequence shown here is derived from an EMBL/GenBank/DDBJ whole genome shotgun (WGS) entry which is preliminary data.</text>
</comment>
<dbReference type="Proteomes" id="UP000321617">
    <property type="component" value="Unassembled WGS sequence"/>
</dbReference>
<sequence length="548" mass="59464">MRRALSAAAVIALMSAVFSIPSAAQAHHDVPEEFGSDWDDPRTAVAPVETPDTESCEVGIVSHAFDDFTPYESTYTPPTECGDDWSKIVLRLDGAVEGRQYDRLGSLSIGGVPVFKTSTPQPSPEGIEWSVEADLTRYAGLLDSPQPVRMELGNVVDDVHTGVLDVDVTLVFYASDEDNPAAEVADLVLPLAEQDESGTGLTGELEVPRNSERLLADVYATGSGGGCEEFWYLTAPADAGYSCTSADGPYREVQVLIDGEVAGIAAPYPHVYTGGWSNPFLWYTLPAPRAFHIQPITYDLTPYLGRLNDGEAHEVSVRVLGLDEGITGWSTPVGFRVWQDAASEVVEGGVLSTQTTALSNDSRVEVTDGETEVVTDAGHRHTVTGWLNTSRGRVMTTVDRVVGHHSRHVFGPEENPDALAGEWFDVETRTVLNGRSGAEVRKVERTYGIDGRISVDADGRLTTEIELTDELSTLVSSAHRTVSGGSVRDHYTGEASWDLYAPRPDRHAVGVSTHRYTVLSGTGMGNEECYDRQLRTRNGFVVSDRRRC</sequence>
<dbReference type="Pfam" id="PF12222">
    <property type="entry name" value="PNGaseA"/>
    <property type="match status" value="1"/>
</dbReference>
<feature type="domain" description="Peptide N-acetyl-beta-D-glucosaminyl asparaginase amidase A N-terminal" evidence="2">
    <location>
        <begin position="50"/>
        <end position="324"/>
    </location>
</feature>
<name>A0A562V2X7_9ACTN</name>
<proteinExistence type="predicted"/>
<feature type="chain" id="PRO_5021870831" evidence="1">
    <location>
        <begin position="27"/>
        <end position="548"/>
    </location>
</feature>
<organism evidence="3 4">
    <name type="scientific">Stackebrandtia albiflava</name>
    <dbReference type="NCBI Taxonomy" id="406432"/>
    <lineage>
        <taxon>Bacteria</taxon>
        <taxon>Bacillati</taxon>
        <taxon>Actinomycetota</taxon>
        <taxon>Actinomycetes</taxon>
        <taxon>Glycomycetales</taxon>
        <taxon>Glycomycetaceae</taxon>
        <taxon>Stackebrandtia</taxon>
    </lineage>
</organism>